<keyword evidence="2" id="KW-1185">Reference proteome</keyword>
<gene>
    <name evidence="1" type="ORF">Cgig2_032401</name>
</gene>
<dbReference type="EMBL" id="JAKOGI010002188">
    <property type="protein sequence ID" value="KAJ8422653.1"/>
    <property type="molecule type" value="Genomic_DNA"/>
</dbReference>
<dbReference type="AlphaFoldDB" id="A0A9Q1GMC9"/>
<evidence type="ECO:0000313" key="1">
    <source>
        <dbReference type="EMBL" id="KAJ8422653.1"/>
    </source>
</evidence>
<protein>
    <recommendedName>
        <fullName evidence="3">Ubiquitin-like protease family profile domain-containing protein</fullName>
    </recommendedName>
</protein>
<name>A0A9Q1GMC9_9CARY</name>
<proteinExistence type="predicted"/>
<sequence length="203" mass="22719">MENIHVGGPPEEVHATHENAIVGPVPGVVDDDWSAFSFSARRQQHGAVSALRALIHVVLKSGASDKSGRYCIENFAIDMYCALLRKRQDKCAKLCWRSVFLDYRNILRPRFLVYDSLACVGDESRDVLLTSAKVAITVALLGTNTLGDALRWDMARLKCVQPDNGYDCGVFVMAFMDLIWGFRWDGQTVPDKDYRQHGLLTVL</sequence>
<organism evidence="1 2">
    <name type="scientific">Carnegiea gigantea</name>
    <dbReference type="NCBI Taxonomy" id="171969"/>
    <lineage>
        <taxon>Eukaryota</taxon>
        <taxon>Viridiplantae</taxon>
        <taxon>Streptophyta</taxon>
        <taxon>Embryophyta</taxon>
        <taxon>Tracheophyta</taxon>
        <taxon>Spermatophyta</taxon>
        <taxon>Magnoliopsida</taxon>
        <taxon>eudicotyledons</taxon>
        <taxon>Gunneridae</taxon>
        <taxon>Pentapetalae</taxon>
        <taxon>Caryophyllales</taxon>
        <taxon>Cactineae</taxon>
        <taxon>Cactaceae</taxon>
        <taxon>Cactoideae</taxon>
        <taxon>Echinocereeae</taxon>
        <taxon>Carnegiea</taxon>
    </lineage>
</organism>
<evidence type="ECO:0000313" key="2">
    <source>
        <dbReference type="Proteomes" id="UP001153076"/>
    </source>
</evidence>
<dbReference type="Proteomes" id="UP001153076">
    <property type="component" value="Unassembled WGS sequence"/>
</dbReference>
<accession>A0A9Q1GMC9</accession>
<reference evidence="1" key="1">
    <citation type="submission" date="2022-04" db="EMBL/GenBank/DDBJ databases">
        <title>Carnegiea gigantea Genome sequencing and assembly v2.</title>
        <authorList>
            <person name="Copetti D."/>
            <person name="Sanderson M.J."/>
            <person name="Burquez A."/>
            <person name="Wojciechowski M.F."/>
        </authorList>
    </citation>
    <scope>NUCLEOTIDE SEQUENCE</scope>
    <source>
        <strain evidence="1">SGP5-SGP5p</strain>
        <tissue evidence="1">Aerial part</tissue>
    </source>
</reference>
<comment type="caution">
    <text evidence="1">The sequence shown here is derived from an EMBL/GenBank/DDBJ whole genome shotgun (WGS) entry which is preliminary data.</text>
</comment>
<dbReference type="SUPFAM" id="SSF54001">
    <property type="entry name" value="Cysteine proteinases"/>
    <property type="match status" value="1"/>
</dbReference>
<dbReference type="Gene3D" id="3.40.395.10">
    <property type="entry name" value="Adenoviral Proteinase, Chain A"/>
    <property type="match status" value="1"/>
</dbReference>
<dbReference type="InterPro" id="IPR038765">
    <property type="entry name" value="Papain-like_cys_pep_sf"/>
</dbReference>
<dbReference type="OrthoDB" id="1024009at2759"/>
<evidence type="ECO:0008006" key="3">
    <source>
        <dbReference type="Google" id="ProtNLM"/>
    </source>
</evidence>